<evidence type="ECO:0000259" key="1">
    <source>
        <dbReference type="Pfam" id="PF07179"/>
    </source>
</evidence>
<organism evidence="3 4">
    <name type="scientific">Crateriforma conspicua</name>
    <dbReference type="NCBI Taxonomy" id="2527996"/>
    <lineage>
        <taxon>Bacteria</taxon>
        <taxon>Pseudomonadati</taxon>
        <taxon>Planctomycetota</taxon>
        <taxon>Planctomycetia</taxon>
        <taxon>Planctomycetales</taxon>
        <taxon>Planctomycetaceae</taxon>
        <taxon>Crateriforma</taxon>
    </lineage>
</organism>
<dbReference type="EMBL" id="SJPZ01000001">
    <property type="protein sequence ID" value="TWU64912.1"/>
    <property type="molecule type" value="Genomic_DNA"/>
</dbReference>
<dbReference type="Pfam" id="PF07179">
    <property type="entry name" value="SseB"/>
    <property type="match status" value="1"/>
</dbReference>
<accession>A0A5C5Y8L0</accession>
<reference evidence="4 5" key="1">
    <citation type="submission" date="2019-02" db="EMBL/GenBank/DDBJ databases">
        <title>Deep-cultivation of Planctomycetes and their phenomic and genomic characterization uncovers novel biology.</title>
        <authorList>
            <person name="Wiegand S."/>
            <person name="Jogler M."/>
            <person name="Boedeker C."/>
            <person name="Pinto D."/>
            <person name="Vollmers J."/>
            <person name="Rivas-Marin E."/>
            <person name="Kohn T."/>
            <person name="Peeters S.H."/>
            <person name="Heuer A."/>
            <person name="Rast P."/>
            <person name="Oberbeckmann S."/>
            <person name="Bunk B."/>
            <person name="Jeske O."/>
            <person name="Meyerdierks A."/>
            <person name="Storesund J.E."/>
            <person name="Kallscheuer N."/>
            <person name="Luecker S."/>
            <person name="Lage O.M."/>
            <person name="Pohl T."/>
            <person name="Merkel B.J."/>
            <person name="Hornburger P."/>
            <person name="Mueller R.-W."/>
            <person name="Bruemmer F."/>
            <person name="Labrenz M."/>
            <person name="Spormann A.M."/>
            <person name="Op Den Camp H."/>
            <person name="Overmann J."/>
            <person name="Amann R."/>
            <person name="Jetten M.S.M."/>
            <person name="Mascher T."/>
            <person name="Medema M.H."/>
            <person name="Devos D.P."/>
            <person name="Kaster A.-K."/>
            <person name="Ovreas L."/>
            <person name="Rohde M."/>
            <person name="Galperin M.Y."/>
            <person name="Jogler C."/>
        </authorList>
    </citation>
    <scope>NUCLEOTIDE SEQUENCE [LARGE SCALE GENOMIC DNA]</scope>
    <source>
        <strain evidence="2 5">Pan14r</strain>
        <strain evidence="3 4">V7</strain>
    </source>
</reference>
<sequence length="139" mass="15155">MVAPLSDDAYADFVAAIADSDVQRIQSILSGTEFILISVEDPDEPEDSEEIGALTAELEDQDVLVVFSSESHAEQFVNAQADVFEDIEEVQGFTVGGELLMDYLPDDYGILINPETDDVQLIDADIADQMRPPVDEDAS</sequence>
<evidence type="ECO:0000313" key="5">
    <source>
        <dbReference type="Proteomes" id="UP000317238"/>
    </source>
</evidence>
<protein>
    <recommendedName>
        <fullName evidence="1">SseB protein N-terminal domain-containing protein</fullName>
    </recommendedName>
</protein>
<proteinExistence type="predicted"/>
<evidence type="ECO:0000313" key="3">
    <source>
        <dbReference type="EMBL" id="TWU64912.1"/>
    </source>
</evidence>
<keyword evidence="5" id="KW-1185">Reference proteome</keyword>
<name>A0A5C6FP60_9PLAN</name>
<dbReference type="Proteomes" id="UP000316476">
    <property type="component" value="Unassembled WGS sequence"/>
</dbReference>
<dbReference type="EMBL" id="SJPL01000001">
    <property type="protein sequence ID" value="TWT71153.1"/>
    <property type="molecule type" value="Genomic_DNA"/>
</dbReference>
<dbReference type="AlphaFoldDB" id="A0A5C6FP60"/>
<gene>
    <name evidence="2" type="ORF">Pan14r_34630</name>
    <name evidence="3" type="ORF">V7x_04560</name>
</gene>
<comment type="caution">
    <text evidence="3">The sequence shown here is derived from an EMBL/GenBank/DDBJ whole genome shotgun (WGS) entry which is preliminary data.</text>
</comment>
<evidence type="ECO:0000313" key="2">
    <source>
        <dbReference type="EMBL" id="TWT71153.1"/>
    </source>
</evidence>
<feature type="domain" description="SseB protein N-terminal" evidence="1">
    <location>
        <begin position="20"/>
        <end position="121"/>
    </location>
</feature>
<dbReference type="Proteomes" id="UP000317238">
    <property type="component" value="Unassembled WGS sequence"/>
</dbReference>
<evidence type="ECO:0000313" key="4">
    <source>
        <dbReference type="Proteomes" id="UP000316476"/>
    </source>
</evidence>
<dbReference type="OrthoDB" id="282429at2"/>
<dbReference type="RefSeq" id="WP_145303456.1">
    <property type="nucleotide sequence ID" value="NZ_CP036319.1"/>
</dbReference>
<dbReference type="InterPro" id="IPR009839">
    <property type="entry name" value="SseB_N"/>
</dbReference>
<accession>A0A5C6FP60</accession>